<protein>
    <recommendedName>
        <fullName evidence="3">DUF6534 domain-containing protein</fullName>
    </recommendedName>
</protein>
<sequence length="328" mass="36611">MSNSTAMPNTPPLNIPIGALPKFDNTVGPELVGVLASVLLYGISLVQTYIYFQLFPEDSKYFKYYILLICAMTSGSTFFLCVGLYNQFVTNYANPLSLLSSSWSWTWEAMFEIIVGMTVQSIFAFRVYILSERKKVWLVIITTLALAGNGTKFASTIYGRFHGYTWVHPVPAIHTLSVISLTTLMVCDVTIAVLQSFYLYRQRTGISRTDQLINTLILYTISTGAFTSVIATAGLVCFLTMPNKGFLVIFSFVTCTTYVNAFLASVNSRRTLRRALDKDPTSQLFEVSSLRIAPISQRTSGHPSVHQHLQNNSMEEQQNKAQLTAEDT</sequence>
<feature type="transmembrane region" description="Helical" evidence="2">
    <location>
        <begin position="105"/>
        <end position="129"/>
    </location>
</feature>
<feature type="domain" description="DUF6534" evidence="3">
    <location>
        <begin position="185"/>
        <end position="270"/>
    </location>
</feature>
<feature type="transmembrane region" description="Helical" evidence="2">
    <location>
        <begin position="64"/>
        <end position="85"/>
    </location>
</feature>
<proteinExistence type="predicted"/>
<reference evidence="4 5" key="1">
    <citation type="submission" date="2014-06" db="EMBL/GenBank/DDBJ databases">
        <title>Evolutionary Origins and Diversification of the Mycorrhizal Mutualists.</title>
        <authorList>
            <consortium name="DOE Joint Genome Institute"/>
            <consortium name="Mycorrhizal Genomics Consortium"/>
            <person name="Kohler A."/>
            <person name="Kuo A."/>
            <person name="Nagy L.G."/>
            <person name="Floudas D."/>
            <person name="Copeland A."/>
            <person name="Barry K.W."/>
            <person name="Cichocki N."/>
            <person name="Veneault-Fourrey C."/>
            <person name="LaButti K."/>
            <person name="Lindquist E.A."/>
            <person name="Lipzen A."/>
            <person name="Lundell T."/>
            <person name="Morin E."/>
            <person name="Murat C."/>
            <person name="Riley R."/>
            <person name="Ohm R."/>
            <person name="Sun H."/>
            <person name="Tunlid A."/>
            <person name="Henrissat B."/>
            <person name="Grigoriev I.V."/>
            <person name="Hibbett D.S."/>
            <person name="Martin F."/>
        </authorList>
    </citation>
    <scope>NUCLEOTIDE SEQUENCE [LARGE SCALE GENOMIC DNA]</scope>
    <source>
        <strain evidence="4 5">SS14</strain>
    </source>
</reference>
<feature type="region of interest" description="Disordered" evidence="1">
    <location>
        <begin position="296"/>
        <end position="328"/>
    </location>
</feature>
<gene>
    <name evidence="4" type="ORF">M422DRAFT_33904</name>
</gene>
<dbReference type="PANTHER" id="PTHR40465">
    <property type="entry name" value="CHROMOSOME 1, WHOLE GENOME SHOTGUN SEQUENCE"/>
    <property type="match status" value="1"/>
</dbReference>
<organism evidence="4 5">
    <name type="scientific">Sphaerobolus stellatus (strain SS14)</name>
    <dbReference type="NCBI Taxonomy" id="990650"/>
    <lineage>
        <taxon>Eukaryota</taxon>
        <taxon>Fungi</taxon>
        <taxon>Dikarya</taxon>
        <taxon>Basidiomycota</taxon>
        <taxon>Agaricomycotina</taxon>
        <taxon>Agaricomycetes</taxon>
        <taxon>Phallomycetidae</taxon>
        <taxon>Geastrales</taxon>
        <taxon>Sphaerobolaceae</taxon>
        <taxon>Sphaerobolus</taxon>
    </lineage>
</organism>
<dbReference type="Proteomes" id="UP000054279">
    <property type="component" value="Unassembled WGS sequence"/>
</dbReference>
<evidence type="ECO:0000313" key="4">
    <source>
        <dbReference type="EMBL" id="KIJ37230.1"/>
    </source>
</evidence>
<name>A0A0C9VI77_SPHS4</name>
<evidence type="ECO:0000259" key="3">
    <source>
        <dbReference type="Pfam" id="PF20152"/>
    </source>
</evidence>
<dbReference type="InterPro" id="IPR045339">
    <property type="entry name" value="DUF6534"/>
</dbReference>
<keyword evidence="2" id="KW-0812">Transmembrane</keyword>
<feature type="transmembrane region" description="Helical" evidence="2">
    <location>
        <begin position="136"/>
        <end position="158"/>
    </location>
</feature>
<feature type="transmembrane region" description="Helical" evidence="2">
    <location>
        <begin position="247"/>
        <end position="266"/>
    </location>
</feature>
<keyword evidence="5" id="KW-1185">Reference proteome</keyword>
<feature type="transmembrane region" description="Helical" evidence="2">
    <location>
        <begin position="31"/>
        <end position="52"/>
    </location>
</feature>
<accession>A0A0C9VI77</accession>
<feature type="transmembrane region" description="Helical" evidence="2">
    <location>
        <begin position="212"/>
        <end position="241"/>
    </location>
</feature>
<dbReference type="PANTHER" id="PTHR40465:SF1">
    <property type="entry name" value="DUF6534 DOMAIN-CONTAINING PROTEIN"/>
    <property type="match status" value="1"/>
</dbReference>
<feature type="compositionally biased region" description="Polar residues" evidence="1">
    <location>
        <begin position="296"/>
        <end position="322"/>
    </location>
</feature>
<dbReference type="HOGENOM" id="CLU_046025_5_4_1"/>
<keyword evidence="2" id="KW-1133">Transmembrane helix</keyword>
<dbReference type="OrthoDB" id="2738831at2759"/>
<dbReference type="Pfam" id="PF20152">
    <property type="entry name" value="DUF6534"/>
    <property type="match status" value="1"/>
</dbReference>
<evidence type="ECO:0000256" key="1">
    <source>
        <dbReference type="SAM" id="MobiDB-lite"/>
    </source>
</evidence>
<evidence type="ECO:0000313" key="5">
    <source>
        <dbReference type="Proteomes" id="UP000054279"/>
    </source>
</evidence>
<evidence type="ECO:0000256" key="2">
    <source>
        <dbReference type="SAM" id="Phobius"/>
    </source>
</evidence>
<dbReference type="AlphaFoldDB" id="A0A0C9VI77"/>
<keyword evidence="2" id="KW-0472">Membrane</keyword>
<feature type="transmembrane region" description="Helical" evidence="2">
    <location>
        <begin position="178"/>
        <end position="200"/>
    </location>
</feature>
<dbReference type="EMBL" id="KN837171">
    <property type="protein sequence ID" value="KIJ37230.1"/>
    <property type="molecule type" value="Genomic_DNA"/>
</dbReference>